<dbReference type="GO" id="GO:0046872">
    <property type="term" value="F:metal ion binding"/>
    <property type="evidence" value="ECO:0007669"/>
    <property type="project" value="UniProtKB-KW"/>
</dbReference>
<evidence type="ECO:0000313" key="8">
    <source>
        <dbReference type="Proteomes" id="UP000316562"/>
    </source>
</evidence>
<evidence type="ECO:0000256" key="1">
    <source>
        <dbReference type="ARBA" id="ARBA00022793"/>
    </source>
</evidence>
<keyword evidence="3" id="KW-0460">Magnesium</keyword>
<dbReference type="EC" id="6.3.2.5" evidence="3"/>
<dbReference type="GO" id="GO:0004632">
    <property type="term" value="F:phosphopantothenate--cysteine ligase activity"/>
    <property type="evidence" value="ECO:0007669"/>
    <property type="project" value="UniProtKB-UniRule"/>
</dbReference>
<dbReference type="Gene3D" id="3.40.50.1950">
    <property type="entry name" value="Flavin prenyltransferase-like"/>
    <property type="match status" value="1"/>
</dbReference>
<evidence type="ECO:0000259" key="6">
    <source>
        <dbReference type="Pfam" id="PF04127"/>
    </source>
</evidence>
<evidence type="ECO:0000256" key="4">
    <source>
        <dbReference type="RuleBase" id="RU364078"/>
    </source>
</evidence>
<dbReference type="GO" id="GO:0015941">
    <property type="term" value="P:pantothenate catabolic process"/>
    <property type="evidence" value="ECO:0007669"/>
    <property type="project" value="InterPro"/>
</dbReference>
<comment type="function">
    <text evidence="3">Catalyzes two sequential steps in the biosynthesis of coenzyme A. In the first step cysteine is conjugated to 4'-phosphopantothenate to form 4-phosphopantothenoylcysteine. In the second step the latter compound is decarboxylated to form 4'-phosphopantotheine.</text>
</comment>
<evidence type="ECO:0000256" key="2">
    <source>
        <dbReference type="ARBA" id="ARBA00023239"/>
    </source>
</evidence>
<keyword evidence="3 4" id="KW-0285">Flavoprotein</keyword>
<feature type="binding site" evidence="3">
    <location>
        <position position="288"/>
    </location>
    <ligand>
        <name>CTP</name>
        <dbReference type="ChEBI" id="CHEBI:37563"/>
    </ligand>
</feature>
<feature type="binding site" evidence="3">
    <location>
        <position position="343"/>
    </location>
    <ligand>
        <name>CTP</name>
        <dbReference type="ChEBI" id="CHEBI:37563"/>
    </ligand>
</feature>
<keyword evidence="1 3" id="KW-0210">Decarboxylase</keyword>
<dbReference type="EMBL" id="SGBC01000001">
    <property type="protein sequence ID" value="RZD17361.1"/>
    <property type="molecule type" value="Genomic_DNA"/>
</dbReference>
<accession>A0A519BJB5</accession>
<feature type="domain" description="Flavoprotein" evidence="5">
    <location>
        <begin position="6"/>
        <end position="170"/>
    </location>
</feature>
<comment type="caution">
    <text evidence="3">Lacks conserved residue(s) required for the propagation of feature annotation.</text>
</comment>
<feature type="active site" description="Proton donor" evidence="3">
    <location>
        <position position="155"/>
    </location>
</feature>
<dbReference type="AlphaFoldDB" id="A0A519BJB5"/>
<evidence type="ECO:0000256" key="3">
    <source>
        <dbReference type="HAMAP-Rule" id="MF_02225"/>
    </source>
</evidence>
<dbReference type="PANTHER" id="PTHR14359:SF6">
    <property type="entry name" value="PHOSPHOPANTOTHENOYLCYSTEINE DECARBOXYLASE"/>
    <property type="match status" value="1"/>
</dbReference>
<feature type="binding site" evidence="3">
    <location>
        <position position="347"/>
    </location>
    <ligand>
        <name>CTP</name>
        <dbReference type="ChEBI" id="CHEBI:37563"/>
    </ligand>
</feature>
<comment type="similarity">
    <text evidence="3 4">In the N-terminal section; belongs to the HFCD (homo-oligomeric flavin containing Cys decarboxylase) superfamily.</text>
</comment>
<dbReference type="Proteomes" id="UP000316562">
    <property type="component" value="Unassembled WGS sequence"/>
</dbReference>
<dbReference type="HAMAP" id="MF_02225">
    <property type="entry name" value="CoaBC"/>
    <property type="match status" value="1"/>
</dbReference>
<dbReference type="Pfam" id="PF04127">
    <property type="entry name" value="DFP"/>
    <property type="match status" value="1"/>
</dbReference>
<keyword evidence="3" id="KW-0479">Metal-binding</keyword>
<dbReference type="EC" id="4.1.1.36" evidence="3"/>
<keyword evidence="3 4" id="KW-0288">FMN</keyword>
<comment type="catalytic activity">
    <reaction evidence="3 4">
        <text>N-[(R)-4-phosphopantothenoyl]-L-cysteine + H(+) = (R)-4'-phosphopantetheine + CO2</text>
        <dbReference type="Rhea" id="RHEA:16793"/>
        <dbReference type="ChEBI" id="CHEBI:15378"/>
        <dbReference type="ChEBI" id="CHEBI:16526"/>
        <dbReference type="ChEBI" id="CHEBI:59458"/>
        <dbReference type="ChEBI" id="CHEBI:61723"/>
        <dbReference type="EC" id="4.1.1.36"/>
    </reaction>
</comment>
<dbReference type="InterPro" id="IPR003382">
    <property type="entry name" value="Flavoprotein"/>
</dbReference>
<dbReference type="GO" id="GO:0015937">
    <property type="term" value="P:coenzyme A biosynthetic process"/>
    <property type="evidence" value="ECO:0007669"/>
    <property type="project" value="UniProtKB-UniRule"/>
</dbReference>
<evidence type="ECO:0000313" key="7">
    <source>
        <dbReference type="EMBL" id="RZD17361.1"/>
    </source>
</evidence>
<comment type="similarity">
    <text evidence="3 4">In the C-terminal section; belongs to the PPC synthetase family.</text>
</comment>
<dbReference type="InterPro" id="IPR005252">
    <property type="entry name" value="CoaBC"/>
</dbReference>
<dbReference type="InterPro" id="IPR036551">
    <property type="entry name" value="Flavin_trans-like"/>
</dbReference>
<comment type="pathway">
    <text evidence="3 4">Cofactor biosynthesis; coenzyme A biosynthesis; CoA from (R)-pantothenate: step 3/5.</text>
</comment>
<feature type="binding site" evidence="3">
    <location>
        <position position="278"/>
    </location>
    <ligand>
        <name>CTP</name>
        <dbReference type="ChEBI" id="CHEBI:37563"/>
    </ligand>
</feature>
<organism evidence="7 8">
    <name type="scientific">Acididesulfobacter guangdongensis</name>
    <dbReference type="NCBI Taxonomy" id="2597225"/>
    <lineage>
        <taxon>Bacteria</taxon>
        <taxon>Deltaproteobacteria</taxon>
        <taxon>Candidatus Acidulodesulfobacterales</taxon>
        <taxon>Candidatus Acididesulfobacter</taxon>
    </lineage>
</organism>
<name>A0A519BJB5_ACIG2</name>
<protein>
    <recommendedName>
        <fullName evidence="3">Coenzyme A biosynthesis bifunctional protein CoaBC</fullName>
    </recommendedName>
    <alternativeName>
        <fullName evidence="3">DNA/pantothenate metabolism flavoprotein</fullName>
    </alternativeName>
    <alternativeName>
        <fullName evidence="3">Phosphopantothenoylcysteine synthetase/decarboxylase</fullName>
        <shortName evidence="3">PPCS-PPCDC</shortName>
    </alternativeName>
    <domain>
        <recommendedName>
            <fullName evidence="3">Phosphopantothenoylcysteine decarboxylase</fullName>
            <shortName evidence="3">PPC decarboxylase</shortName>
            <shortName evidence="3">PPC-DC</shortName>
            <ecNumber evidence="3">4.1.1.36</ecNumber>
        </recommendedName>
        <alternativeName>
            <fullName evidence="3">CoaC</fullName>
        </alternativeName>
    </domain>
    <domain>
        <recommendedName>
            <fullName evidence="3">Phosphopantothenate--cysteine ligase</fullName>
            <ecNumber evidence="3">6.3.2.5</ecNumber>
        </recommendedName>
        <alternativeName>
            <fullName evidence="3">CoaB</fullName>
        </alternativeName>
        <alternativeName>
            <fullName evidence="3">Phosphopantothenoylcysteine synthetase</fullName>
            <shortName evidence="3">PPC synthetase</shortName>
            <shortName evidence="3">PPC-S</shortName>
        </alternativeName>
    </domain>
</protein>
<comment type="pathway">
    <text evidence="3 4">Cofactor biosynthesis; coenzyme A biosynthesis; CoA from (R)-pantothenate: step 2/5.</text>
</comment>
<feature type="binding site" evidence="3">
    <location>
        <position position="329"/>
    </location>
    <ligand>
        <name>CTP</name>
        <dbReference type="ChEBI" id="CHEBI:37563"/>
    </ligand>
</feature>
<comment type="cofactor">
    <cofactor evidence="3">
        <name>Mg(2+)</name>
        <dbReference type="ChEBI" id="CHEBI:18420"/>
    </cofactor>
</comment>
<reference evidence="7 8" key="1">
    <citation type="journal article" date="2019" name="ISME J.">
        <title>Insights into ecological role of a new deltaproteobacterial order Candidatus Acidulodesulfobacterales by metagenomics and metatranscriptomics.</title>
        <authorList>
            <person name="Tan S."/>
            <person name="Liu J."/>
            <person name="Fang Y."/>
            <person name="Hedlund B.P."/>
            <person name="Lian Z.H."/>
            <person name="Huang L.Y."/>
            <person name="Li J.T."/>
            <person name="Huang L.N."/>
            <person name="Li W.J."/>
            <person name="Jiang H.C."/>
            <person name="Dong H.L."/>
            <person name="Shu W.S."/>
        </authorList>
    </citation>
    <scope>NUCLEOTIDE SEQUENCE [LARGE SCALE GENOMIC DNA]</scope>
    <source>
        <strain evidence="7">AP2</strain>
    </source>
</reference>
<dbReference type="UniPathway" id="UPA00241">
    <property type="reaction ID" value="UER00353"/>
</dbReference>
<comment type="function">
    <text evidence="4">Catalyzes two steps in the biosynthesis of coenzyme A. In the first step cysteine is conjugated to 4'-phosphopantothenate to form 4-phosphopantothenoylcysteine, in the latter compound is decarboxylated to form 4'-phosphopantotheine.</text>
</comment>
<dbReference type="PANTHER" id="PTHR14359">
    <property type="entry name" value="HOMO-OLIGOMERIC FLAVIN CONTAINING CYS DECARBOXYLASE FAMILY"/>
    <property type="match status" value="1"/>
</dbReference>
<keyword evidence="3 4" id="KW-0436">Ligase</keyword>
<dbReference type="Pfam" id="PF02441">
    <property type="entry name" value="Flavoprotein"/>
    <property type="match status" value="1"/>
</dbReference>
<keyword evidence="3" id="KW-0511">Multifunctional enzyme</keyword>
<dbReference type="NCBIfam" id="TIGR00521">
    <property type="entry name" value="coaBC_dfp"/>
    <property type="match status" value="1"/>
</dbReference>
<proteinExistence type="inferred from homology"/>
<sequence>MVLKNKKIILCITGSIASYKAVELYRVLKKEGASVVIILSSSASKFISPYIFKSFGEEVYSDDAFEIPLAHIELAKMADAIVIAPATYNTINKIACGIADSLITLTVSASGDKPCVIIPAMNGKMYSNEILQKNIKEMPSKKYFFVSPASGELACGDFGEGKFPEIADIIFELESVFKNNILKGRKILITAGGTREYIDPVRFISNASSGKMGVAIANEAAKEGADVTLIACNIDFSCLYISKKIKLIRTQSFRDLKDSILKEFSDNNILIMAAAVSDFGVKEKSAFKIKKEDISPKGTVGMRLNLIKNEDVLKLLAKNKQDGQIFFGFAAETDNIIENAQKKLKEKSLDYIFVNDVSKNIIGSDENEGYMIKKTSEFITAATNKSRNETNKKSIENYGPLLEIKKFERMNKTELAELLLAELI</sequence>
<dbReference type="InterPro" id="IPR007085">
    <property type="entry name" value="DNA/pantothenate-metab_flavo_C"/>
</dbReference>
<dbReference type="InterPro" id="IPR035929">
    <property type="entry name" value="CoaB-like_sf"/>
</dbReference>
<feature type="region of interest" description="Phosphopantothenate--cysteine ligase" evidence="3">
    <location>
        <begin position="187"/>
        <end position="424"/>
    </location>
</feature>
<dbReference type="SUPFAM" id="SSF102645">
    <property type="entry name" value="CoaB-like"/>
    <property type="match status" value="1"/>
</dbReference>
<dbReference type="GO" id="GO:0004633">
    <property type="term" value="F:phosphopantothenoylcysteine decarboxylase activity"/>
    <property type="evidence" value="ECO:0007669"/>
    <property type="project" value="UniProtKB-UniRule"/>
</dbReference>
<gene>
    <name evidence="3 7" type="primary">coaBC</name>
    <name evidence="7" type="ORF">EVJ46_03795</name>
</gene>
<dbReference type="GO" id="GO:0071513">
    <property type="term" value="C:phosphopantothenoylcysteine decarboxylase complex"/>
    <property type="evidence" value="ECO:0007669"/>
    <property type="project" value="TreeGrafter"/>
</dbReference>
<dbReference type="Gene3D" id="3.40.50.10300">
    <property type="entry name" value="CoaB-like"/>
    <property type="match status" value="1"/>
</dbReference>
<dbReference type="GO" id="GO:0010181">
    <property type="term" value="F:FMN binding"/>
    <property type="evidence" value="ECO:0007669"/>
    <property type="project" value="UniProtKB-UniRule"/>
</dbReference>
<evidence type="ECO:0000259" key="5">
    <source>
        <dbReference type="Pfam" id="PF02441"/>
    </source>
</evidence>
<comment type="cofactor">
    <cofactor evidence="3">
        <name>FMN</name>
        <dbReference type="ChEBI" id="CHEBI:58210"/>
    </cofactor>
    <text evidence="3">Binds 1 FMN per subunit.</text>
</comment>
<comment type="catalytic activity">
    <reaction evidence="3 4">
        <text>(R)-4'-phosphopantothenate + L-cysteine + CTP = N-[(R)-4-phosphopantothenoyl]-L-cysteine + CMP + diphosphate + H(+)</text>
        <dbReference type="Rhea" id="RHEA:19397"/>
        <dbReference type="ChEBI" id="CHEBI:10986"/>
        <dbReference type="ChEBI" id="CHEBI:15378"/>
        <dbReference type="ChEBI" id="CHEBI:33019"/>
        <dbReference type="ChEBI" id="CHEBI:35235"/>
        <dbReference type="ChEBI" id="CHEBI:37563"/>
        <dbReference type="ChEBI" id="CHEBI:59458"/>
        <dbReference type="ChEBI" id="CHEBI:60377"/>
        <dbReference type="EC" id="6.3.2.5"/>
    </reaction>
</comment>
<comment type="caution">
    <text evidence="7">The sequence shown here is derived from an EMBL/GenBank/DDBJ whole genome shotgun (WGS) entry which is preliminary data.</text>
</comment>
<dbReference type="SUPFAM" id="SSF52507">
    <property type="entry name" value="Homo-oligomeric flavin-containing Cys decarboxylases, HFCD"/>
    <property type="match status" value="1"/>
</dbReference>
<keyword evidence="2 3" id="KW-0456">Lyase</keyword>
<feature type="region of interest" description="Phosphopantothenoylcysteine decarboxylase" evidence="3">
    <location>
        <begin position="1"/>
        <end position="186"/>
    </location>
</feature>
<feature type="domain" description="DNA/pantothenate metabolism flavoprotein C-terminal" evidence="6">
    <location>
        <begin position="182"/>
        <end position="379"/>
    </location>
</feature>